<sequence length="64" mass="7312">MKRKPLTLEQIIRQLEITSMRLKAHIDGLKKEVEAFDEFLLEHRKQMQGSADSGGQHHPSASKS</sequence>
<evidence type="ECO:0000313" key="3">
    <source>
        <dbReference type="Proteomes" id="UP001168528"/>
    </source>
</evidence>
<dbReference type="RefSeq" id="WP_302042324.1">
    <property type="nucleotide sequence ID" value="NZ_JAUKPO010000065.1"/>
</dbReference>
<proteinExistence type="predicted"/>
<accession>A0ABT8RKR1</accession>
<keyword evidence="3" id="KW-1185">Reference proteome</keyword>
<dbReference type="Proteomes" id="UP001168528">
    <property type="component" value="Unassembled WGS sequence"/>
</dbReference>
<organism evidence="2 3">
    <name type="scientific">Rhodocytophaga aerolata</name>
    <dbReference type="NCBI Taxonomy" id="455078"/>
    <lineage>
        <taxon>Bacteria</taxon>
        <taxon>Pseudomonadati</taxon>
        <taxon>Bacteroidota</taxon>
        <taxon>Cytophagia</taxon>
        <taxon>Cytophagales</taxon>
        <taxon>Rhodocytophagaceae</taxon>
        <taxon>Rhodocytophaga</taxon>
    </lineage>
</organism>
<protein>
    <submittedName>
        <fullName evidence="2">Uncharacterized protein</fullName>
    </submittedName>
</protein>
<feature type="compositionally biased region" description="Polar residues" evidence="1">
    <location>
        <begin position="47"/>
        <end position="64"/>
    </location>
</feature>
<evidence type="ECO:0000313" key="2">
    <source>
        <dbReference type="EMBL" id="MDO1451527.1"/>
    </source>
</evidence>
<dbReference type="EMBL" id="JAUKPO010000065">
    <property type="protein sequence ID" value="MDO1451527.1"/>
    <property type="molecule type" value="Genomic_DNA"/>
</dbReference>
<feature type="region of interest" description="Disordered" evidence="1">
    <location>
        <begin position="44"/>
        <end position="64"/>
    </location>
</feature>
<gene>
    <name evidence="2" type="ORF">Q0590_34965</name>
</gene>
<name>A0ABT8RKR1_9BACT</name>
<comment type="caution">
    <text evidence="2">The sequence shown here is derived from an EMBL/GenBank/DDBJ whole genome shotgun (WGS) entry which is preliminary data.</text>
</comment>
<evidence type="ECO:0000256" key="1">
    <source>
        <dbReference type="SAM" id="MobiDB-lite"/>
    </source>
</evidence>
<reference evidence="2" key="1">
    <citation type="submission" date="2023-07" db="EMBL/GenBank/DDBJ databases">
        <title>The genome sequence of Rhodocytophaga aerolata KACC 12507.</title>
        <authorList>
            <person name="Zhang X."/>
        </authorList>
    </citation>
    <scope>NUCLEOTIDE SEQUENCE</scope>
    <source>
        <strain evidence="2">KACC 12507</strain>
    </source>
</reference>